<evidence type="ECO:0000313" key="2">
    <source>
        <dbReference type="Proteomes" id="UP000017090"/>
    </source>
</evidence>
<sequence>MQWFIEKEGMALGKNILTIYCPNCGRLHVHQAYLCQYCGGKVSIENAKREKDLLFKKRDDQERPDYDLETTSCSGCGATIVFEKNESLSRCEFCGRNLIRKRYAMDSELPQYVIPFGLTRDEAAERLSQWCDQNSGKPEAKHLKTKISALRGYYLPYKMVQGPVHCTVNKRSGATAFKASGYLKGEFIKLSQAIE</sequence>
<dbReference type="STRING" id="1111454.HMPREF1250_0893"/>
<name>U7UL58_9FIRM</name>
<dbReference type="Proteomes" id="UP000017090">
    <property type="component" value="Unassembled WGS sequence"/>
</dbReference>
<dbReference type="EMBL" id="AWXA01000028">
    <property type="protein sequence ID" value="ERT60046.1"/>
    <property type="molecule type" value="Genomic_DNA"/>
</dbReference>
<dbReference type="eggNOG" id="COG1996">
    <property type="taxonomic scope" value="Bacteria"/>
</dbReference>
<evidence type="ECO:0000313" key="1">
    <source>
        <dbReference type="EMBL" id="ERT60046.1"/>
    </source>
</evidence>
<comment type="caution">
    <text evidence="1">The sequence shown here is derived from an EMBL/GenBank/DDBJ whole genome shotgun (WGS) entry which is preliminary data.</text>
</comment>
<reference evidence="1 2" key="1">
    <citation type="submission" date="2013-09" db="EMBL/GenBank/DDBJ databases">
        <authorList>
            <person name="Durkin A.S."/>
            <person name="Haft D.R."/>
            <person name="McCorrison J."/>
            <person name="Torralba M."/>
            <person name="Gillis M."/>
            <person name="Haft D.H."/>
            <person name="Methe B."/>
            <person name="Sutton G."/>
            <person name="Nelson K.E."/>
        </authorList>
    </citation>
    <scope>NUCLEOTIDE SEQUENCE [LARGE SCALE GENOMIC DNA]</scope>
    <source>
        <strain evidence="1 2">BV3C16-1</strain>
    </source>
</reference>
<gene>
    <name evidence="1" type="ORF">HMPREF1250_0893</name>
</gene>
<proteinExistence type="predicted"/>
<accession>U7UL58</accession>
<dbReference type="PATRIC" id="fig|1111454.3.peg.1087"/>
<keyword evidence="2" id="KW-1185">Reference proteome</keyword>
<dbReference type="OrthoDB" id="2016983at2"/>
<dbReference type="RefSeq" id="WP_023053618.1">
    <property type="nucleotide sequence ID" value="NZ_AWXA01000028.1"/>
</dbReference>
<organism evidence="1 2">
    <name type="scientific">Megasphaera vaginalis</name>
    <name type="common">ex Srinivasan et al. 2021</name>
    <dbReference type="NCBI Taxonomy" id="1111454"/>
    <lineage>
        <taxon>Bacteria</taxon>
        <taxon>Bacillati</taxon>
        <taxon>Bacillota</taxon>
        <taxon>Negativicutes</taxon>
        <taxon>Veillonellales</taxon>
        <taxon>Veillonellaceae</taxon>
        <taxon>Megasphaera</taxon>
    </lineage>
</organism>
<protein>
    <submittedName>
        <fullName evidence="1">Uncharacterized protein</fullName>
    </submittedName>
</protein>
<dbReference type="AlphaFoldDB" id="U7UL58"/>